<reference evidence="3" key="1">
    <citation type="journal article" date="2021" name="Science">
        <title>Hunting the eagle killer: A cyanobacterial neurotoxin causes vacuolar myelinopathy.</title>
        <authorList>
            <person name="Breinlinger S."/>
            <person name="Phillips T.J."/>
            <person name="Haram B.N."/>
            <person name="Mares J."/>
            <person name="Martinez Yerena J.A."/>
            <person name="Hrouzek P."/>
            <person name="Sobotka R."/>
            <person name="Henderson W.M."/>
            <person name="Schmieder P."/>
            <person name="Williams S.M."/>
            <person name="Lauderdale J.D."/>
            <person name="Wilde H.D."/>
            <person name="Gerrin W."/>
            <person name="Kust A."/>
            <person name="Washington J.W."/>
            <person name="Wagner C."/>
            <person name="Geier B."/>
            <person name="Liebeke M."/>
            <person name="Enke H."/>
            <person name="Niedermeyer T.H.J."/>
            <person name="Wilde S.B."/>
        </authorList>
    </citation>
    <scope>NUCLEOTIDE SEQUENCE [LARGE SCALE GENOMIC DNA]</scope>
    <source>
        <strain evidence="3">Thurmond2011</strain>
    </source>
</reference>
<accession>A0AAP5I427</accession>
<dbReference type="Proteomes" id="UP000667802">
    <property type="component" value="Unassembled WGS sequence"/>
</dbReference>
<dbReference type="RefSeq" id="WP_208339563.1">
    <property type="nucleotide sequence ID" value="NZ_CAWQFN010000550.1"/>
</dbReference>
<feature type="transmembrane region" description="Helical" evidence="1">
    <location>
        <begin position="6"/>
        <end position="24"/>
    </location>
</feature>
<proteinExistence type="predicted"/>
<evidence type="ECO:0000313" key="2">
    <source>
        <dbReference type="EMBL" id="MDR9893394.1"/>
    </source>
</evidence>
<sequence length="103" mass="12259">MVIFVVIINTLISLVLLYAARRIWRLKQRLVRITNILTAAERSTRVVLYKAPQAIYANQQNIYNLRQTNQLLEAQIQQIRQIFSLLAMGQQLWLRYFVRLRSK</sequence>
<evidence type="ECO:0000256" key="1">
    <source>
        <dbReference type="SAM" id="Phobius"/>
    </source>
</evidence>
<protein>
    <submittedName>
        <fullName evidence="2">Uncharacterized protein</fullName>
    </submittedName>
</protein>
<keyword evidence="1" id="KW-0472">Membrane</keyword>
<evidence type="ECO:0000313" key="3">
    <source>
        <dbReference type="Proteomes" id="UP000667802"/>
    </source>
</evidence>
<dbReference type="EMBL" id="JAALHA020000001">
    <property type="protein sequence ID" value="MDR9893394.1"/>
    <property type="molecule type" value="Genomic_DNA"/>
</dbReference>
<comment type="caution">
    <text evidence="2">The sequence shown here is derived from an EMBL/GenBank/DDBJ whole genome shotgun (WGS) entry which is preliminary data.</text>
</comment>
<keyword evidence="1" id="KW-0812">Transmembrane</keyword>
<dbReference type="AlphaFoldDB" id="A0AAP5I427"/>
<keyword evidence="1" id="KW-1133">Transmembrane helix</keyword>
<keyword evidence="3" id="KW-1185">Reference proteome</keyword>
<gene>
    <name evidence="2" type="ORF">G7B40_002170</name>
</gene>
<organism evidence="2 3">
    <name type="scientific">Aetokthonos hydrillicola Thurmond2011</name>
    <dbReference type="NCBI Taxonomy" id="2712845"/>
    <lineage>
        <taxon>Bacteria</taxon>
        <taxon>Bacillati</taxon>
        <taxon>Cyanobacteriota</taxon>
        <taxon>Cyanophyceae</taxon>
        <taxon>Nostocales</taxon>
        <taxon>Hapalosiphonaceae</taxon>
        <taxon>Aetokthonos</taxon>
    </lineage>
</organism>
<name>A0AAP5I427_9CYAN</name>